<dbReference type="OrthoDB" id="711766at2"/>
<accession>A0A2U8QU00</accession>
<sequence length="68" mass="7974">MEANTIEEAKNLAKAQSLEKKHIDETIHIIYCNRTEKFYVDTNGLIRLWEQSFGYYVNGIYTSEKLNS</sequence>
<organism evidence="1 2">
    <name type="scientific">Flavobacterium sediminis</name>
    <dbReference type="NCBI Taxonomy" id="2201181"/>
    <lineage>
        <taxon>Bacteria</taxon>
        <taxon>Pseudomonadati</taxon>
        <taxon>Bacteroidota</taxon>
        <taxon>Flavobacteriia</taxon>
        <taxon>Flavobacteriales</taxon>
        <taxon>Flavobacteriaceae</taxon>
        <taxon>Flavobacterium</taxon>
    </lineage>
</organism>
<gene>
    <name evidence="1" type="ORF">DI487_05190</name>
</gene>
<dbReference type="AlphaFoldDB" id="A0A2U8QU00"/>
<keyword evidence="1" id="KW-0238">DNA-binding</keyword>
<protein>
    <submittedName>
        <fullName evidence="1">DNA-binding protein</fullName>
    </submittedName>
</protein>
<dbReference type="EMBL" id="CP029463">
    <property type="protein sequence ID" value="AWM13314.1"/>
    <property type="molecule type" value="Genomic_DNA"/>
</dbReference>
<reference evidence="1 2" key="1">
    <citation type="submission" date="2018-05" db="EMBL/GenBank/DDBJ databases">
        <title>Flavobacterium sp. MEBiC07310.</title>
        <authorList>
            <person name="Baek K."/>
        </authorList>
    </citation>
    <scope>NUCLEOTIDE SEQUENCE [LARGE SCALE GENOMIC DNA]</scope>
    <source>
        <strain evidence="1 2">MEBiC07310</strain>
    </source>
</reference>
<dbReference type="RefSeq" id="WP_109568717.1">
    <property type="nucleotide sequence ID" value="NZ_CP029463.1"/>
</dbReference>
<proteinExistence type="predicted"/>
<keyword evidence="2" id="KW-1185">Reference proteome</keyword>
<name>A0A2U8QU00_9FLAO</name>
<dbReference type="KEGG" id="fse:DI487_05190"/>
<evidence type="ECO:0000313" key="2">
    <source>
        <dbReference type="Proteomes" id="UP000245429"/>
    </source>
</evidence>
<dbReference type="Proteomes" id="UP000245429">
    <property type="component" value="Chromosome"/>
</dbReference>
<dbReference type="GO" id="GO:0003677">
    <property type="term" value="F:DNA binding"/>
    <property type="evidence" value="ECO:0007669"/>
    <property type="project" value="UniProtKB-KW"/>
</dbReference>
<evidence type="ECO:0000313" key="1">
    <source>
        <dbReference type="EMBL" id="AWM13314.1"/>
    </source>
</evidence>